<comment type="caution">
    <text evidence="8">The sequence shown here is derived from an EMBL/GenBank/DDBJ whole genome shotgun (WGS) entry which is preliminary data.</text>
</comment>
<dbReference type="STRING" id="135208.A0A4Z0AB77"/>
<evidence type="ECO:0000256" key="4">
    <source>
        <dbReference type="ARBA" id="ARBA00023136"/>
    </source>
</evidence>
<dbReference type="Pfam" id="PF06398">
    <property type="entry name" value="Pex24p"/>
    <property type="match status" value="1"/>
</dbReference>
<evidence type="ECO:0000256" key="5">
    <source>
        <dbReference type="SAM" id="MobiDB-lite"/>
    </source>
</evidence>
<name>A0A4Z0AB77_9AGAM</name>
<keyword evidence="4 6" id="KW-0472">Membrane</keyword>
<evidence type="ECO:0000313" key="9">
    <source>
        <dbReference type="Proteomes" id="UP000298061"/>
    </source>
</evidence>
<proteinExistence type="predicted"/>
<evidence type="ECO:0000259" key="7">
    <source>
        <dbReference type="Pfam" id="PF06398"/>
    </source>
</evidence>
<feature type="compositionally biased region" description="Polar residues" evidence="5">
    <location>
        <begin position="40"/>
        <end position="62"/>
    </location>
</feature>
<dbReference type="AlphaFoldDB" id="A0A4Z0AB77"/>
<sequence length="447" mass="50287">MAAFNYVAIPSYATPVESDPPAVPSERKEPRSAPKVVTSLPHSQPTQDPLRTSPTNATTPSGKSALGNLPGLLLASTLQLPANPPTANLRSSVSLLSTRDPLSVPTITVNFRRFIAKIGPVFWLQDRIEEVLMWRKGWKVTTLWMTVYAFLCYFPRLILLIPHAILLGVLVAGHPSRRPESSDDPDVILPPPKANAREGSAEWLAIIQAIQNLMGAFSDGYDAVFPLVPHLTYSTPYTTRILILTFVTFLLVLPLVPFIPLRPLFLVLGLLPFIITHPVSQRTLPVILAALPLRRLHTWVVRATDDDRLKDHHWQSQLREVELFENERWNIETAQWSKAALKASERVPWTRGRDGWSGLSTDGSGDVSSNLTFALEPGWAFVETEDWRADFEALWTESGSDDDGWVYTNDAWLDPHSAPLEDWRTTGGITRRRHWTRRIYFNLSRTT</sequence>
<dbReference type="EMBL" id="SFCI01000007">
    <property type="protein sequence ID" value="TFY83840.1"/>
    <property type="molecule type" value="Genomic_DNA"/>
</dbReference>
<dbReference type="InterPro" id="IPR010482">
    <property type="entry name" value="TECPR1-like_DysF"/>
</dbReference>
<dbReference type="PANTHER" id="PTHR28304">
    <property type="entry name" value="PEROXISOMAL MEMBRANE PROTEIN PEX29"/>
    <property type="match status" value="1"/>
</dbReference>
<accession>A0A4Z0AB77</accession>
<protein>
    <recommendedName>
        <fullName evidence="7">TECPR1-like DysF domain-containing protein</fullName>
    </recommendedName>
</protein>
<reference evidence="8 9" key="1">
    <citation type="submission" date="2019-02" db="EMBL/GenBank/DDBJ databases">
        <title>Genome sequencing of the rare red list fungi Hericium alpestre (H. flagellum).</title>
        <authorList>
            <person name="Buettner E."/>
            <person name="Kellner H."/>
        </authorList>
    </citation>
    <scope>NUCLEOTIDE SEQUENCE [LARGE SCALE GENOMIC DNA]</scope>
    <source>
        <strain evidence="8 9">DSM 108284</strain>
    </source>
</reference>
<evidence type="ECO:0000256" key="3">
    <source>
        <dbReference type="ARBA" id="ARBA00022989"/>
    </source>
</evidence>
<feature type="transmembrane region" description="Helical" evidence="6">
    <location>
        <begin position="237"/>
        <end position="256"/>
    </location>
</feature>
<comment type="subcellular location">
    <subcellularLocation>
        <location evidence="1">Membrane</location>
        <topology evidence="1">Multi-pass membrane protein</topology>
    </subcellularLocation>
</comment>
<feature type="region of interest" description="Disordered" evidence="5">
    <location>
        <begin position="13"/>
        <end position="63"/>
    </location>
</feature>
<evidence type="ECO:0000256" key="2">
    <source>
        <dbReference type="ARBA" id="ARBA00022692"/>
    </source>
</evidence>
<feature type="transmembrane region" description="Helical" evidence="6">
    <location>
        <begin position="263"/>
        <end position="280"/>
    </location>
</feature>
<keyword evidence="3 6" id="KW-1133">Transmembrane helix</keyword>
<evidence type="ECO:0000256" key="1">
    <source>
        <dbReference type="ARBA" id="ARBA00004141"/>
    </source>
</evidence>
<dbReference type="GO" id="GO:0005778">
    <property type="term" value="C:peroxisomal membrane"/>
    <property type="evidence" value="ECO:0007669"/>
    <property type="project" value="TreeGrafter"/>
</dbReference>
<dbReference type="Proteomes" id="UP000298061">
    <property type="component" value="Unassembled WGS sequence"/>
</dbReference>
<feature type="domain" description="TECPR1-like DysF" evidence="7">
    <location>
        <begin position="101"/>
        <end position="437"/>
    </location>
</feature>
<keyword evidence="2 6" id="KW-0812">Transmembrane</keyword>
<evidence type="ECO:0000256" key="6">
    <source>
        <dbReference type="SAM" id="Phobius"/>
    </source>
</evidence>
<gene>
    <name evidence="8" type="ORF">EWM64_g167</name>
</gene>
<dbReference type="PANTHER" id="PTHR28304:SF2">
    <property type="entry name" value="PEROXISOMAL MEMBRANE PROTEIN PEX29"/>
    <property type="match status" value="1"/>
</dbReference>
<evidence type="ECO:0000313" key="8">
    <source>
        <dbReference type="EMBL" id="TFY83840.1"/>
    </source>
</evidence>
<keyword evidence="9" id="KW-1185">Reference proteome</keyword>
<dbReference type="OrthoDB" id="74314at2759"/>
<feature type="transmembrane region" description="Helical" evidence="6">
    <location>
        <begin position="143"/>
        <end position="172"/>
    </location>
</feature>
<organism evidence="8 9">
    <name type="scientific">Hericium alpestre</name>
    <dbReference type="NCBI Taxonomy" id="135208"/>
    <lineage>
        <taxon>Eukaryota</taxon>
        <taxon>Fungi</taxon>
        <taxon>Dikarya</taxon>
        <taxon>Basidiomycota</taxon>
        <taxon>Agaricomycotina</taxon>
        <taxon>Agaricomycetes</taxon>
        <taxon>Russulales</taxon>
        <taxon>Hericiaceae</taxon>
        <taxon>Hericium</taxon>
    </lineage>
</organism>
<dbReference type="GO" id="GO:0007031">
    <property type="term" value="P:peroxisome organization"/>
    <property type="evidence" value="ECO:0007669"/>
    <property type="project" value="UniProtKB-ARBA"/>
</dbReference>
<dbReference type="InterPro" id="IPR052816">
    <property type="entry name" value="Peroxisomal_Membrane_PEX28-32"/>
</dbReference>